<accession>A0A1I2QPU0</accession>
<sequence length="98" mass="11523">MGMRKEEIRKGDYKMHRDIEERIKEEAKYFLSNSSTTRETAKAFGVSKSLIHKDLSKRLSIVNPELHAEVLKLLEHNKEVRHIRGGITTQKRYKKKMA</sequence>
<dbReference type="InterPro" id="IPR014208">
    <property type="entry name" value="Spore_III_D"/>
</dbReference>
<reference evidence="1 2" key="1">
    <citation type="submission" date="2016-10" db="EMBL/GenBank/DDBJ databases">
        <authorList>
            <person name="de Groot N.N."/>
        </authorList>
    </citation>
    <scope>NUCLEOTIDE SEQUENCE [LARGE SCALE GENOMIC DNA]</scope>
    <source>
        <strain evidence="1 2">NLAE-zl-G419</strain>
    </source>
</reference>
<name>A0A1I2QPU0_9CLOT</name>
<dbReference type="EMBL" id="FOOE01000046">
    <property type="protein sequence ID" value="SFG29683.1"/>
    <property type="molecule type" value="Genomic_DNA"/>
</dbReference>
<organism evidence="1 2">
    <name type="scientific">Clostridium cadaveris</name>
    <dbReference type="NCBI Taxonomy" id="1529"/>
    <lineage>
        <taxon>Bacteria</taxon>
        <taxon>Bacillati</taxon>
        <taxon>Bacillota</taxon>
        <taxon>Clostridia</taxon>
        <taxon>Eubacteriales</taxon>
        <taxon>Clostridiaceae</taxon>
        <taxon>Clostridium</taxon>
    </lineage>
</organism>
<dbReference type="STRING" id="1529.SAMN04487885_14612"/>
<dbReference type="Proteomes" id="UP000182135">
    <property type="component" value="Unassembled WGS sequence"/>
</dbReference>
<dbReference type="RefSeq" id="WP_341399411.1">
    <property type="nucleotide sequence ID" value="NZ_CABMJC010000002.1"/>
</dbReference>
<evidence type="ECO:0000313" key="2">
    <source>
        <dbReference type="Proteomes" id="UP000182135"/>
    </source>
</evidence>
<dbReference type="eggNOG" id="COG1609">
    <property type="taxonomic scope" value="Bacteria"/>
</dbReference>
<proteinExistence type="predicted"/>
<protein>
    <submittedName>
        <fullName evidence="1">Putative DeoR family transcriptional regulator, stage III sporulation protein D</fullName>
    </submittedName>
</protein>
<gene>
    <name evidence="1" type="ORF">SAMN04487885_14612</name>
</gene>
<dbReference type="AlphaFoldDB" id="A0A1I2QPU0"/>
<evidence type="ECO:0000313" key="1">
    <source>
        <dbReference type="EMBL" id="SFG29683.1"/>
    </source>
</evidence>
<dbReference type="Pfam" id="PF12116">
    <property type="entry name" value="SpoIIID"/>
    <property type="match status" value="1"/>
</dbReference>
<keyword evidence="2" id="KW-1185">Reference proteome</keyword>